<dbReference type="Proteomes" id="UP001595805">
    <property type="component" value="Unassembled WGS sequence"/>
</dbReference>
<reference evidence="3" key="1">
    <citation type="journal article" date="2019" name="Int. J. Syst. Evol. Microbiol.">
        <title>The Global Catalogue of Microorganisms (GCM) 10K type strain sequencing project: providing services to taxonomists for standard genome sequencing and annotation.</title>
        <authorList>
            <consortium name="The Broad Institute Genomics Platform"/>
            <consortium name="The Broad Institute Genome Sequencing Center for Infectious Disease"/>
            <person name="Wu L."/>
            <person name="Ma J."/>
        </authorList>
    </citation>
    <scope>NUCLEOTIDE SEQUENCE [LARGE SCALE GENOMIC DNA]</scope>
    <source>
        <strain evidence="3">CCUG 60523</strain>
    </source>
</reference>
<feature type="transmembrane region" description="Helical" evidence="1">
    <location>
        <begin position="65"/>
        <end position="85"/>
    </location>
</feature>
<dbReference type="EMBL" id="JBHRZS010000007">
    <property type="protein sequence ID" value="MFC3881881.1"/>
    <property type="molecule type" value="Genomic_DNA"/>
</dbReference>
<name>A0ABV8AYB9_9BACT</name>
<feature type="transmembrane region" description="Helical" evidence="1">
    <location>
        <begin position="120"/>
        <end position="138"/>
    </location>
</feature>
<feature type="transmembrane region" description="Helical" evidence="1">
    <location>
        <begin position="316"/>
        <end position="338"/>
    </location>
</feature>
<feature type="transmembrane region" description="Helical" evidence="1">
    <location>
        <begin position="285"/>
        <end position="304"/>
    </location>
</feature>
<evidence type="ECO:0000256" key="1">
    <source>
        <dbReference type="SAM" id="Phobius"/>
    </source>
</evidence>
<feature type="transmembrane region" description="Helical" evidence="1">
    <location>
        <begin position="91"/>
        <end position="111"/>
    </location>
</feature>
<feature type="transmembrane region" description="Helical" evidence="1">
    <location>
        <begin position="218"/>
        <end position="239"/>
    </location>
</feature>
<feature type="transmembrane region" description="Helical" evidence="1">
    <location>
        <begin position="350"/>
        <end position="374"/>
    </location>
</feature>
<evidence type="ECO:0000313" key="3">
    <source>
        <dbReference type="Proteomes" id="UP001595805"/>
    </source>
</evidence>
<keyword evidence="3" id="KW-1185">Reference proteome</keyword>
<keyword evidence="1" id="KW-1133">Transmembrane helix</keyword>
<organism evidence="2 3">
    <name type="scientific">Algoriphagus namhaensis</name>
    <dbReference type="NCBI Taxonomy" id="915353"/>
    <lineage>
        <taxon>Bacteria</taxon>
        <taxon>Pseudomonadati</taxon>
        <taxon>Bacteroidota</taxon>
        <taxon>Cytophagia</taxon>
        <taxon>Cytophagales</taxon>
        <taxon>Cyclobacteriaceae</taxon>
        <taxon>Algoriphagus</taxon>
    </lineage>
</organism>
<evidence type="ECO:0008006" key="4">
    <source>
        <dbReference type="Google" id="ProtNLM"/>
    </source>
</evidence>
<comment type="caution">
    <text evidence="2">The sequence shown here is derived from an EMBL/GenBank/DDBJ whole genome shotgun (WGS) entry which is preliminary data.</text>
</comment>
<keyword evidence="1" id="KW-0472">Membrane</keyword>
<protein>
    <recommendedName>
        <fullName evidence="4">DUF4153 domain-containing protein</fullName>
    </recommendedName>
</protein>
<feature type="transmembrane region" description="Helical" evidence="1">
    <location>
        <begin position="144"/>
        <end position="164"/>
    </location>
</feature>
<accession>A0ABV8AYB9</accession>
<sequence length="412" mass="46374">MKEEILNHIHQPAELEKLYRSQKGQFKRVFAEIYPSIQDQPIARFWNERLNFESDGISWGSKTEFILVVSLGLIAGLYAKFPAIFSIDEEFFFPRNLSFLVFPFLAVYFAWKNQIAPKKIIPIAAIIGICLVYINLIPDNQNDITLLIFIHMPLLLWGVLGMAFSGAEINNLDSRLAYLRFNGDAIVMGAVLFLAGAVLSGLTVGLFNLIGINIEEFYAKYILVFGAASIPPFATFLTQTNPQLVNKVSPVIAKIFSPLVLVMLVTYLIAIVYSGKDPYNDREFLLLFNMLLIGVLALIFFSIAESSEEQKISSSWVLTALSAVTIIVNGIALSAIVFRISEWGITPNRLAVLGVNVLMLVHLIMVFRSLWIAINQKKNIYMVGRTIAIYLPIYFLWTVIVVFVFPFVFGFD</sequence>
<dbReference type="RefSeq" id="WP_377907232.1">
    <property type="nucleotide sequence ID" value="NZ_JBHRZS010000007.1"/>
</dbReference>
<feature type="transmembrane region" description="Helical" evidence="1">
    <location>
        <begin position="386"/>
        <end position="409"/>
    </location>
</feature>
<keyword evidence="1" id="KW-0812">Transmembrane</keyword>
<proteinExistence type="predicted"/>
<gene>
    <name evidence="2" type="ORF">ACFOSV_16920</name>
</gene>
<evidence type="ECO:0000313" key="2">
    <source>
        <dbReference type="EMBL" id="MFC3881881.1"/>
    </source>
</evidence>
<feature type="transmembrane region" description="Helical" evidence="1">
    <location>
        <begin position="251"/>
        <end position="273"/>
    </location>
</feature>
<feature type="transmembrane region" description="Helical" evidence="1">
    <location>
        <begin position="185"/>
        <end position="212"/>
    </location>
</feature>